<dbReference type="AlphaFoldDB" id="A0A0X3Y3A0"/>
<dbReference type="Proteomes" id="UP000054800">
    <property type="component" value="Unassembled WGS sequence"/>
</dbReference>
<dbReference type="EMBL" id="LMVH01000001">
    <property type="protein sequence ID" value="KUL99331.1"/>
    <property type="molecule type" value="Genomic_DNA"/>
</dbReference>
<protein>
    <submittedName>
        <fullName evidence="1">Uncharacterized protein</fullName>
    </submittedName>
</protein>
<comment type="caution">
    <text evidence="1">The sequence shown here is derived from an EMBL/GenBank/DDBJ whole genome shotgun (WGS) entry which is preliminary data.</text>
</comment>
<gene>
    <name evidence="1" type="ORF">RO03_07375</name>
</gene>
<reference evidence="1 2" key="1">
    <citation type="submission" date="2015-10" db="EMBL/GenBank/DDBJ databases">
        <authorList>
            <person name="Gilbert D.G."/>
        </authorList>
    </citation>
    <scope>NUCLEOTIDE SEQUENCE [LARGE SCALE GENOMIC DNA]</scope>
    <source>
        <strain evidence="1 2">ChDC F311</strain>
    </source>
</reference>
<name>A0A0X3Y3A0_FUSNC</name>
<evidence type="ECO:0000313" key="1">
    <source>
        <dbReference type="EMBL" id="KUL99331.1"/>
    </source>
</evidence>
<proteinExistence type="predicted"/>
<dbReference type="RefSeq" id="WP_029598477.1">
    <property type="nucleotide sequence ID" value="NZ_CP022122.1"/>
</dbReference>
<sequence length="65" mass="7785">MSNKKKLFKDSRWNDTDPGITVGHENTTYENELNGLNEMMKSGLFDDKWYQKNLKIIKERYNIKD</sequence>
<organism evidence="1 2">
    <name type="scientific">Fusobacterium nucleatum subsp. nucleatum</name>
    <dbReference type="NCBI Taxonomy" id="76856"/>
    <lineage>
        <taxon>Bacteria</taxon>
        <taxon>Fusobacteriati</taxon>
        <taxon>Fusobacteriota</taxon>
        <taxon>Fusobacteriia</taxon>
        <taxon>Fusobacteriales</taxon>
        <taxon>Fusobacteriaceae</taxon>
        <taxon>Fusobacterium</taxon>
    </lineage>
</organism>
<accession>A0A0X3Y3A0</accession>
<evidence type="ECO:0000313" key="2">
    <source>
        <dbReference type="Proteomes" id="UP000054800"/>
    </source>
</evidence>